<reference evidence="17" key="1">
    <citation type="journal article" date="2019" name="Int. J. Syst. Evol. Microbiol.">
        <title>The Global Catalogue of Microorganisms (GCM) 10K type strain sequencing project: providing services to taxonomists for standard genome sequencing and annotation.</title>
        <authorList>
            <consortium name="The Broad Institute Genomics Platform"/>
            <consortium name="The Broad Institute Genome Sequencing Center for Infectious Disease"/>
            <person name="Wu L."/>
            <person name="Ma J."/>
        </authorList>
    </citation>
    <scope>NUCLEOTIDE SEQUENCE [LARGE SCALE GENOMIC DNA]</scope>
    <source>
        <strain evidence="17">CCUG 57113</strain>
    </source>
</reference>
<evidence type="ECO:0000259" key="15">
    <source>
        <dbReference type="PROSITE" id="PS50885"/>
    </source>
</evidence>
<feature type="transmembrane region" description="Helical" evidence="14">
    <location>
        <begin position="7"/>
        <end position="28"/>
    </location>
</feature>
<keyword evidence="9 16" id="KW-0418">Kinase</keyword>
<dbReference type="InterPro" id="IPR003660">
    <property type="entry name" value="HAMP_dom"/>
</dbReference>
<dbReference type="InterPro" id="IPR010559">
    <property type="entry name" value="Sig_transdc_His_kin_internal"/>
</dbReference>
<keyword evidence="8" id="KW-0547">Nucleotide-binding</keyword>
<keyword evidence="12" id="KW-0902">Two-component regulatory system</keyword>
<dbReference type="PROSITE" id="PS50885">
    <property type="entry name" value="HAMP"/>
    <property type="match status" value="1"/>
</dbReference>
<dbReference type="Pfam" id="PF00672">
    <property type="entry name" value="HAMP"/>
    <property type="match status" value="1"/>
</dbReference>
<evidence type="ECO:0000256" key="12">
    <source>
        <dbReference type="ARBA" id="ARBA00023012"/>
    </source>
</evidence>
<comment type="catalytic activity">
    <reaction evidence="1">
        <text>ATP + protein L-histidine = ADP + protein N-phospho-L-histidine.</text>
        <dbReference type="EC" id="2.7.13.3"/>
    </reaction>
</comment>
<evidence type="ECO:0000256" key="6">
    <source>
        <dbReference type="ARBA" id="ARBA00022679"/>
    </source>
</evidence>
<evidence type="ECO:0000256" key="8">
    <source>
        <dbReference type="ARBA" id="ARBA00022741"/>
    </source>
</evidence>
<name>A0ABW0LYP7_9BACL</name>
<sequence length="583" mass="65546">MSIVKKIVVGYMVIIFIPVIACGTFFYFQIYGSLVSQFADNRQNILEQAYSNLKTDLARIESVHRIFQYSAYVTDYLDGAYETDSESVYTHLRYIGPLFSQSIAINPEMKSMVIYTLKDRVLTIPERFVDRAALNPEVLPAVATLKPGQGIWIRLSEEGAEPSFGYYQYLYNSRYTEKIGLLEIRVGDEMVRRFLKAAGVGEHWRALLLSREGTLLPLEPSGEVSAAEDRKWAEIAADRSTESDFVYHQTIVNQLFVKELGVRVLIAGQVDDVFEGIRNREIVLVAIIIALLVTLSVIYYFFASSIAKRILKLARHMRSVSDSNLKLMTNSQSDKDEIGFLTLSYNAMIQRLDELINHVHRAELRNKEAAYKVLQAQIKPHFLYNTLETIRMLAEANDDKEVADISYSFARLMRYSLSPQKDDTVLSAEIEMVAYYLNIHQARLGDRLEVEFDIRLNADSVPCPRFMLQPLVENCIVHGASAVLRPVRISIIAEEADDHIRIALTDNGAGIARDKLINIRALLAGGSDAKANSGDEDGGLGLFNVSERIKTFYGGSSRLELESEEGKGTALTLYLSKGTVSLL</sequence>
<evidence type="ECO:0000256" key="3">
    <source>
        <dbReference type="ARBA" id="ARBA00012438"/>
    </source>
</evidence>
<dbReference type="GO" id="GO:0004673">
    <property type="term" value="F:protein histidine kinase activity"/>
    <property type="evidence" value="ECO:0007669"/>
    <property type="project" value="UniProtKB-EC"/>
</dbReference>
<evidence type="ECO:0000256" key="2">
    <source>
        <dbReference type="ARBA" id="ARBA00004651"/>
    </source>
</evidence>
<dbReference type="EMBL" id="JBHSMH010000082">
    <property type="protein sequence ID" value="MFC5470940.1"/>
    <property type="molecule type" value="Genomic_DNA"/>
</dbReference>
<evidence type="ECO:0000256" key="4">
    <source>
        <dbReference type="ARBA" id="ARBA00022475"/>
    </source>
</evidence>
<keyword evidence="7 14" id="KW-0812">Transmembrane</keyword>
<dbReference type="PANTHER" id="PTHR34220:SF11">
    <property type="entry name" value="SENSOR PROTEIN KINASE HPTS"/>
    <property type="match status" value="1"/>
</dbReference>
<dbReference type="CDD" id="cd06225">
    <property type="entry name" value="HAMP"/>
    <property type="match status" value="1"/>
</dbReference>
<dbReference type="SUPFAM" id="SSF158472">
    <property type="entry name" value="HAMP domain-like"/>
    <property type="match status" value="1"/>
</dbReference>
<dbReference type="Proteomes" id="UP001596105">
    <property type="component" value="Unassembled WGS sequence"/>
</dbReference>
<proteinExistence type="predicted"/>
<dbReference type="SUPFAM" id="SSF55874">
    <property type="entry name" value="ATPase domain of HSP90 chaperone/DNA topoisomerase II/histidine kinase"/>
    <property type="match status" value="1"/>
</dbReference>
<comment type="subcellular location">
    <subcellularLocation>
        <location evidence="2">Cell membrane</location>
        <topology evidence="2">Multi-pass membrane protein</topology>
    </subcellularLocation>
</comment>
<feature type="domain" description="HAMP" evidence="15">
    <location>
        <begin position="304"/>
        <end position="357"/>
    </location>
</feature>
<comment type="caution">
    <text evidence="16">The sequence shown here is derived from an EMBL/GenBank/DDBJ whole genome shotgun (WGS) entry which is preliminary data.</text>
</comment>
<accession>A0ABW0LYP7</accession>
<dbReference type="PRINTS" id="PR00344">
    <property type="entry name" value="BCTRLSENSOR"/>
</dbReference>
<dbReference type="InterPro" id="IPR003594">
    <property type="entry name" value="HATPase_dom"/>
</dbReference>
<protein>
    <recommendedName>
        <fullName evidence="3">histidine kinase</fullName>
        <ecNumber evidence="3">2.7.13.3</ecNumber>
    </recommendedName>
</protein>
<feature type="transmembrane region" description="Helical" evidence="14">
    <location>
        <begin position="282"/>
        <end position="302"/>
    </location>
</feature>
<dbReference type="PANTHER" id="PTHR34220">
    <property type="entry name" value="SENSOR HISTIDINE KINASE YPDA"/>
    <property type="match status" value="1"/>
</dbReference>
<dbReference type="InterPro" id="IPR036890">
    <property type="entry name" value="HATPase_C_sf"/>
</dbReference>
<evidence type="ECO:0000256" key="10">
    <source>
        <dbReference type="ARBA" id="ARBA00022840"/>
    </source>
</evidence>
<evidence type="ECO:0000256" key="11">
    <source>
        <dbReference type="ARBA" id="ARBA00022989"/>
    </source>
</evidence>
<gene>
    <name evidence="16" type="ORF">ACFPPD_19825</name>
</gene>
<dbReference type="EC" id="2.7.13.3" evidence="3"/>
<keyword evidence="13 14" id="KW-0472">Membrane</keyword>
<keyword evidence="6 16" id="KW-0808">Transferase</keyword>
<dbReference type="InterPro" id="IPR050640">
    <property type="entry name" value="Bact_2-comp_sensor_kinase"/>
</dbReference>
<keyword evidence="11 14" id="KW-1133">Transmembrane helix</keyword>
<keyword evidence="10" id="KW-0067">ATP-binding</keyword>
<evidence type="ECO:0000256" key="9">
    <source>
        <dbReference type="ARBA" id="ARBA00022777"/>
    </source>
</evidence>
<evidence type="ECO:0000256" key="1">
    <source>
        <dbReference type="ARBA" id="ARBA00000085"/>
    </source>
</evidence>
<keyword evidence="4" id="KW-1003">Cell membrane</keyword>
<evidence type="ECO:0000256" key="14">
    <source>
        <dbReference type="SAM" id="Phobius"/>
    </source>
</evidence>
<dbReference type="Pfam" id="PF02518">
    <property type="entry name" value="HATPase_c"/>
    <property type="match status" value="1"/>
</dbReference>
<dbReference type="RefSeq" id="WP_209748201.1">
    <property type="nucleotide sequence ID" value="NZ_JBHSMH010000082.1"/>
</dbReference>
<dbReference type="SMART" id="SM00304">
    <property type="entry name" value="HAMP"/>
    <property type="match status" value="1"/>
</dbReference>
<keyword evidence="5" id="KW-0597">Phosphoprotein</keyword>
<dbReference type="Gene3D" id="3.30.565.10">
    <property type="entry name" value="Histidine kinase-like ATPase, C-terminal domain"/>
    <property type="match status" value="1"/>
</dbReference>
<evidence type="ECO:0000256" key="7">
    <source>
        <dbReference type="ARBA" id="ARBA00022692"/>
    </source>
</evidence>
<evidence type="ECO:0000256" key="5">
    <source>
        <dbReference type="ARBA" id="ARBA00022553"/>
    </source>
</evidence>
<organism evidence="16 17">
    <name type="scientific">Cohnella suwonensis</name>
    <dbReference type="NCBI Taxonomy" id="696072"/>
    <lineage>
        <taxon>Bacteria</taxon>
        <taxon>Bacillati</taxon>
        <taxon>Bacillota</taxon>
        <taxon>Bacilli</taxon>
        <taxon>Bacillales</taxon>
        <taxon>Paenibacillaceae</taxon>
        <taxon>Cohnella</taxon>
    </lineage>
</organism>
<dbReference type="Gene3D" id="6.10.340.10">
    <property type="match status" value="1"/>
</dbReference>
<keyword evidence="17" id="KW-1185">Reference proteome</keyword>
<dbReference type="InterPro" id="IPR004358">
    <property type="entry name" value="Sig_transdc_His_kin-like_C"/>
</dbReference>
<dbReference type="Pfam" id="PF06580">
    <property type="entry name" value="His_kinase"/>
    <property type="match status" value="1"/>
</dbReference>
<evidence type="ECO:0000313" key="16">
    <source>
        <dbReference type="EMBL" id="MFC5470940.1"/>
    </source>
</evidence>
<evidence type="ECO:0000256" key="13">
    <source>
        <dbReference type="ARBA" id="ARBA00023136"/>
    </source>
</evidence>
<evidence type="ECO:0000313" key="17">
    <source>
        <dbReference type="Proteomes" id="UP001596105"/>
    </source>
</evidence>